<protein>
    <submittedName>
        <fullName evidence="1">Uncharacterized protein</fullName>
    </submittedName>
</protein>
<keyword evidence="2" id="KW-1185">Reference proteome</keyword>
<sequence>MPKFIPYESPTSFLAERIEFINKLRNWYFETNKFDDELSSYARDPRSRSLPYFLGGLHPFIAIKKDIIDTFKPYKANFHIKRDLIQPIRGIANLIKGVFHLIAAPTIFLINIPRHIYMGVFSYMFTRSLARLGGGVLDGLGNIIRGLSQIAFTPLNLLIKMPLRGIITYIKGQPTLAQNLENQIQDLEQLIVKKDKTNEEAITIDRGMKSIAVKLNKANERGQVIGPVSFEVALEALDQCSTFSERRVNGRGVLEAAISGMPSNEGYSYRSKDSEIKQTRALAFLGVFRGKIPEPKEEPSLSEKYNRLIGNTYI</sequence>
<organism evidence="1 2">
    <name type="scientific">Legionella massiliensis</name>
    <dbReference type="NCBI Taxonomy" id="1034943"/>
    <lineage>
        <taxon>Bacteria</taxon>
        <taxon>Pseudomonadati</taxon>
        <taxon>Pseudomonadota</taxon>
        <taxon>Gammaproteobacteria</taxon>
        <taxon>Legionellales</taxon>
        <taxon>Legionellaceae</taxon>
        <taxon>Legionella</taxon>
    </lineage>
</organism>
<dbReference type="EMBL" id="CCSB01000001">
    <property type="protein sequence ID" value="CDZ76620.1"/>
    <property type="molecule type" value="Genomic_DNA"/>
</dbReference>
<proteinExistence type="predicted"/>
<name>A0A078KQE9_9GAMM</name>
<gene>
    <name evidence="1" type="ORF">BN59_00894</name>
</gene>
<dbReference type="RefSeq" id="WP_043873118.1">
    <property type="nucleotide sequence ID" value="NZ_CCVW01000001.1"/>
</dbReference>
<dbReference type="AlphaFoldDB" id="A0A078KQE9"/>
<evidence type="ECO:0000313" key="2">
    <source>
        <dbReference type="Proteomes" id="UP000044071"/>
    </source>
</evidence>
<dbReference type="STRING" id="1034943.BN59_00894"/>
<reference evidence="1 2" key="1">
    <citation type="submission" date="2014-06" db="EMBL/GenBank/DDBJ databases">
        <authorList>
            <person name="Urmite Genomes Urmite Genomes"/>
        </authorList>
    </citation>
    <scope>NUCLEOTIDE SEQUENCE [LARGE SCALE GENOMIC DNA]</scope>
</reference>
<dbReference type="Proteomes" id="UP000044071">
    <property type="component" value="Unassembled WGS sequence"/>
</dbReference>
<accession>A0A078KQE9</accession>
<evidence type="ECO:0000313" key="1">
    <source>
        <dbReference type="EMBL" id="CDZ76620.1"/>
    </source>
</evidence>